<dbReference type="Proteomes" id="UP000269301">
    <property type="component" value="Unassembled WGS sequence"/>
</dbReference>
<dbReference type="GO" id="GO:0016887">
    <property type="term" value="F:ATP hydrolysis activity"/>
    <property type="evidence" value="ECO:0007669"/>
    <property type="project" value="TreeGrafter"/>
</dbReference>
<dbReference type="Gene3D" id="3.40.50.300">
    <property type="entry name" value="P-loop containing nucleotide triphosphate hydrolases"/>
    <property type="match status" value="1"/>
</dbReference>
<dbReference type="InterPro" id="IPR033756">
    <property type="entry name" value="YlxH/NBP35"/>
</dbReference>
<organism evidence="3 4">
    <name type="scientific">Oceanobacillus halophilus</name>
    <dbReference type="NCBI Taxonomy" id="930130"/>
    <lineage>
        <taxon>Bacteria</taxon>
        <taxon>Bacillati</taxon>
        <taxon>Bacillota</taxon>
        <taxon>Bacilli</taxon>
        <taxon>Bacillales</taxon>
        <taxon>Bacillaceae</taxon>
        <taxon>Oceanobacillus</taxon>
    </lineage>
</organism>
<dbReference type="GO" id="GO:0009898">
    <property type="term" value="C:cytoplasmic side of plasma membrane"/>
    <property type="evidence" value="ECO:0007669"/>
    <property type="project" value="TreeGrafter"/>
</dbReference>
<dbReference type="InterPro" id="IPR050625">
    <property type="entry name" value="ParA/MinD_ATPase"/>
</dbReference>
<dbReference type="EMBL" id="RBZP01000001">
    <property type="protein sequence ID" value="RKQ37502.1"/>
    <property type="molecule type" value="Genomic_DNA"/>
</dbReference>
<name>A0A495ACA5_9BACI</name>
<dbReference type="CDD" id="cd02038">
    <property type="entry name" value="FlhG-like"/>
    <property type="match status" value="1"/>
</dbReference>
<sequence length="287" mass="32297">MNDQAARLRRKIEMAKNPKHAKTLCVISGKGGVGKSNIALNFSLELMNKNKKVLLLDLDVGMGNIDILLGLNANKTILNMLNDDESIHNIIEVTNYGLAYIAAGSGLNEFLLMDDTKREYFLNQFSELTNLYDYIIFDMGAGLHSDSLFFVLAADECIVVTTPEPTSITDAYSAIKHIVNNKEDMPIQVIMNRSFSQKNGEQTLERFKQVVHQFLQVDILKMGILPEDKAVNTAVINQVPYIFNEKATITKAMKQITSNYLHNITDFESTNTPTTFIQKLKQLLTER</sequence>
<evidence type="ECO:0000256" key="1">
    <source>
        <dbReference type="ARBA" id="ARBA00022741"/>
    </source>
</evidence>
<dbReference type="InterPro" id="IPR025501">
    <property type="entry name" value="MinD_FleN"/>
</dbReference>
<dbReference type="SUPFAM" id="SSF52540">
    <property type="entry name" value="P-loop containing nucleoside triphosphate hydrolases"/>
    <property type="match status" value="1"/>
</dbReference>
<protein>
    <submittedName>
        <fullName evidence="3">MinD/ParA family protein</fullName>
    </submittedName>
</protein>
<accession>A0A495ACA5</accession>
<reference evidence="3 4" key="1">
    <citation type="journal article" date="2016" name="Int. J. Syst. Evol. Microbiol.">
        <title>Oceanobacillus halophilus sp. nov., a novel moderately halophilic bacterium from a hypersaline lake.</title>
        <authorList>
            <person name="Amoozegar M.A."/>
            <person name="Bagheri M."/>
            <person name="Makhdoumi A."/>
            <person name="Nikou M.M."/>
            <person name="Fazeli S.A.S."/>
            <person name="Schumann P."/>
            <person name="Sproer C."/>
            <person name="Sanchez-Porro C."/>
            <person name="Ventosa A."/>
        </authorList>
    </citation>
    <scope>NUCLEOTIDE SEQUENCE [LARGE SCALE GENOMIC DNA]</scope>
    <source>
        <strain evidence="3 4">DSM 23996</strain>
    </source>
</reference>
<dbReference type="OrthoDB" id="9773088at2"/>
<keyword evidence="4" id="KW-1185">Reference proteome</keyword>
<keyword evidence="1" id="KW-0547">Nucleotide-binding</keyword>
<dbReference type="RefSeq" id="WP_121202582.1">
    <property type="nucleotide sequence ID" value="NZ_RBZP01000001.1"/>
</dbReference>
<dbReference type="GO" id="GO:0005524">
    <property type="term" value="F:ATP binding"/>
    <property type="evidence" value="ECO:0007669"/>
    <property type="project" value="UniProtKB-KW"/>
</dbReference>
<dbReference type="Pfam" id="PF10609">
    <property type="entry name" value="ParA"/>
    <property type="match status" value="1"/>
</dbReference>
<gene>
    <name evidence="3" type="ORF">D8M06_01465</name>
</gene>
<dbReference type="PANTHER" id="PTHR43384:SF4">
    <property type="entry name" value="CELLULOSE BIOSYNTHESIS PROTEIN BCSQ-RELATED"/>
    <property type="match status" value="1"/>
</dbReference>
<evidence type="ECO:0000256" key="2">
    <source>
        <dbReference type="ARBA" id="ARBA00022840"/>
    </source>
</evidence>
<dbReference type="AlphaFoldDB" id="A0A495ACA5"/>
<keyword evidence="2" id="KW-0067">ATP-binding</keyword>
<evidence type="ECO:0000313" key="4">
    <source>
        <dbReference type="Proteomes" id="UP000269301"/>
    </source>
</evidence>
<evidence type="ECO:0000313" key="3">
    <source>
        <dbReference type="EMBL" id="RKQ37502.1"/>
    </source>
</evidence>
<dbReference type="PIRSF" id="PIRSF003092">
    <property type="entry name" value="MinD"/>
    <property type="match status" value="1"/>
</dbReference>
<proteinExistence type="predicted"/>
<dbReference type="InterPro" id="IPR027417">
    <property type="entry name" value="P-loop_NTPase"/>
</dbReference>
<comment type="caution">
    <text evidence="3">The sequence shown here is derived from an EMBL/GenBank/DDBJ whole genome shotgun (WGS) entry which is preliminary data.</text>
</comment>
<dbReference type="PANTHER" id="PTHR43384">
    <property type="entry name" value="SEPTUM SITE-DETERMINING PROTEIN MIND HOMOLOG, CHLOROPLASTIC-RELATED"/>
    <property type="match status" value="1"/>
</dbReference>
<dbReference type="GO" id="GO:0005829">
    <property type="term" value="C:cytosol"/>
    <property type="evidence" value="ECO:0007669"/>
    <property type="project" value="TreeGrafter"/>
</dbReference>
<dbReference type="GO" id="GO:0051782">
    <property type="term" value="P:negative regulation of cell division"/>
    <property type="evidence" value="ECO:0007669"/>
    <property type="project" value="TreeGrafter"/>
</dbReference>
<dbReference type="InterPro" id="IPR033875">
    <property type="entry name" value="FlhG"/>
</dbReference>